<keyword evidence="1" id="KW-0472">Membrane</keyword>
<evidence type="ECO:0000256" key="1">
    <source>
        <dbReference type="SAM" id="Phobius"/>
    </source>
</evidence>
<feature type="transmembrane region" description="Helical" evidence="1">
    <location>
        <begin position="100"/>
        <end position="121"/>
    </location>
</feature>
<keyword evidence="3" id="KW-1185">Reference proteome</keyword>
<evidence type="ECO:0000313" key="2">
    <source>
        <dbReference type="EMBL" id="KAL3499857.1"/>
    </source>
</evidence>
<evidence type="ECO:0000313" key="3">
    <source>
        <dbReference type="Proteomes" id="UP001630127"/>
    </source>
</evidence>
<organism evidence="2 3">
    <name type="scientific">Cinchona calisaya</name>
    <dbReference type="NCBI Taxonomy" id="153742"/>
    <lineage>
        <taxon>Eukaryota</taxon>
        <taxon>Viridiplantae</taxon>
        <taxon>Streptophyta</taxon>
        <taxon>Embryophyta</taxon>
        <taxon>Tracheophyta</taxon>
        <taxon>Spermatophyta</taxon>
        <taxon>Magnoliopsida</taxon>
        <taxon>eudicotyledons</taxon>
        <taxon>Gunneridae</taxon>
        <taxon>Pentapetalae</taxon>
        <taxon>asterids</taxon>
        <taxon>lamiids</taxon>
        <taxon>Gentianales</taxon>
        <taxon>Rubiaceae</taxon>
        <taxon>Cinchonoideae</taxon>
        <taxon>Cinchoneae</taxon>
        <taxon>Cinchona</taxon>
    </lineage>
</organism>
<reference evidence="2 3" key="1">
    <citation type="submission" date="2024-11" db="EMBL/GenBank/DDBJ databases">
        <title>A near-complete genome assembly of Cinchona calisaya.</title>
        <authorList>
            <person name="Lian D.C."/>
            <person name="Zhao X.W."/>
            <person name="Wei L."/>
        </authorList>
    </citation>
    <scope>NUCLEOTIDE SEQUENCE [LARGE SCALE GENOMIC DNA]</scope>
    <source>
        <tissue evidence="2">Nenye</tissue>
    </source>
</reference>
<evidence type="ECO:0008006" key="4">
    <source>
        <dbReference type="Google" id="ProtNLM"/>
    </source>
</evidence>
<comment type="caution">
    <text evidence="2">The sequence shown here is derived from an EMBL/GenBank/DDBJ whole genome shotgun (WGS) entry which is preliminary data.</text>
</comment>
<accession>A0ABD2XWT6</accession>
<dbReference type="AlphaFoldDB" id="A0ABD2XWT6"/>
<keyword evidence="1" id="KW-0812">Transmembrane</keyword>
<dbReference type="InterPro" id="IPR038765">
    <property type="entry name" value="Papain-like_cys_pep_sf"/>
</dbReference>
<dbReference type="EMBL" id="JBJUIK010000016">
    <property type="protein sequence ID" value="KAL3499857.1"/>
    <property type="molecule type" value="Genomic_DNA"/>
</dbReference>
<dbReference type="Proteomes" id="UP001630127">
    <property type="component" value="Unassembled WGS sequence"/>
</dbReference>
<protein>
    <recommendedName>
        <fullName evidence="4">Ubiquitin-like protease family profile domain-containing protein</fullName>
    </recommendedName>
</protein>
<sequence length="211" mass="23930">MEDGVRKKSTLEGKGMVMDDLVKMVKELSNVCLGVNKGFDLNRIECGCIEVEFKKGPTVNNVVNSFSNVVIVEGNLKTCNLVKENERMSECDMGYVKSHFVMNGFGFVDVVVIGCFVYAAARDSSNVKFNRDVKPSIDVIIRLDEERRGWDCGLFMVKYMEILVEMALGIRMHLHMIKERKKMAVELFIDVRNEQRAICVNGNAVLQKIFD</sequence>
<proteinExistence type="predicted"/>
<gene>
    <name evidence="2" type="ORF">ACH5RR_038950</name>
</gene>
<keyword evidence="1" id="KW-1133">Transmembrane helix</keyword>
<dbReference type="SUPFAM" id="SSF54001">
    <property type="entry name" value="Cysteine proteinases"/>
    <property type="match status" value="1"/>
</dbReference>
<name>A0ABD2XWT6_9GENT</name>